<proteinExistence type="predicted"/>
<feature type="signal peptide" evidence="1">
    <location>
        <begin position="1"/>
        <end position="22"/>
    </location>
</feature>
<keyword evidence="1" id="KW-0732">Signal</keyword>
<organism evidence="2 3">
    <name type="scientific">Methylococcus capsulatus</name>
    <dbReference type="NCBI Taxonomy" id="414"/>
    <lineage>
        <taxon>Bacteria</taxon>
        <taxon>Pseudomonadati</taxon>
        <taxon>Pseudomonadota</taxon>
        <taxon>Gammaproteobacteria</taxon>
        <taxon>Methylococcales</taxon>
        <taxon>Methylococcaceae</taxon>
        <taxon>Methylococcus</taxon>
    </lineage>
</organism>
<dbReference type="PANTHER" id="PTHR38013:SF1">
    <property type="entry name" value="GLYCOPROTEIN_POLYSACCHARIDE METABOLISM"/>
    <property type="match status" value="1"/>
</dbReference>
<dbReference type="InterPro" id="IPR053196">
    <property type="entry name" value="Lipoprotein_YbaY-like"/>
</dbReference>
<keyword evidence="3" id="KW-1185">Reference proteome</keyword>
<feature type="chain" id="PRO_5045624377" evidence="1">
    <location>
        <begin position="23"/>
        <end position="138"/>
    </location>
</feature>
<accession>A0ABZ2F4X2</accession>
<dbReference type="RefSeq" id="WP_198323874.1">
    <property type="nucleotide sequence ID" value="NZ_CP104311.1"/>
</dbReference>
<dbReference type="InterPro" id="IPR039366">
    <property type="entry name" value="Pilotin"/>
</dbReference>
<evidence type="ECO:0000313" key="3">
    <source>
        <dbReference type="Proteomes" id="UP001359308"/>
    </source>
</evidence>
<dbReference type="EMBL" id="CP104311">
    <property type="protein sequence ID" value="WWF02216.1"/>
    <property type="molecule type" value="Genomic_DNA"/>
</dbReference>
<reference evidence="2 3" key="1">
    <citation type="submission" date="2022-09" db="EMBL/GenBank/DDBJ databases">
        <authorList>
            <person name="Giprobiosintez L."/>
        </authorList>
    </citation>
    <scope>NUCLEOTIDE SEQUENCE [LARGE SCALE GENOMIC DNA]</scope>
    <source>
        <strain evidence="3">VKPM-B-12549 (GBS-15)</strain>
    </source>
</reference>
<dbReference type="Proteomes" id="UP001359308">
    <property type="component" value="Chromosome"/>
</dbReference>
<sequence>MKGLAFALIAPLYLSACSLFHSDETNPHFAKVTGTVNWHDRVELNPDAELIVSLEDVTRHDVRPVLVGLAEDTWPGSSPVAFEISFDRRMVAEDRHYQVKAVVKQGGETVLASRHGVPVLTFGHPDRADLELHRVAGP</sequence>
<protein>
    <submittedName>
        <fullName evidence="2">YbaY family lipoprotein</fullName>
    </submittedName>
</protein>
<evidence type="ECO:0000256" key="1">
    <source>
        <dbReference type="SAM" id="SignalP"/>
    </source>
</evidence>
<dbReference type="Pfam" id="PF09619">
    <property type="entry name" value="YscW"/>
    <property type="match status" value="1"/>
</dbReference>
<evidence type="ECO:0000313" key="2">
    <source>
        <dbReference type="EMBL" id="WWF02216.1"/>
    </source>
</evidence>
<name>A0ABZ2F4X2_METCP</name>
<keyword evidence="2" id="KW-0449">Lipoprotein</keyword>
<dbReference type="PANTHER" id="PTHR38013">
    <property type="entry name" value="GLYCOPROTEIN/POLYSACCHARIDE METABOLISM"/>
    <property type="match status" value="1"/>
</dbReference>
<gene>
    <name evidence="2" type="ORF">N4J17_00895</name>
</gene>